<dbReference type="Proteomes" id="UP001517367">
    <property type="component" value="Unassembled WGS sequence"/>
</dbReference>
<name>A0ABW9JJ66_9SPHI</name>
<sequence length="292" mass="33831">MEMKNILIICSAISLFSSCGSESQNKHLTYQNIVILSDLSSRIDNKPSKDTDEIHKIVQYFKNECVKPGEKIGDKSSICFSSFSEKTIAAIDIGNIKNLGEKQQFINSTGKFQNNGLTYQIDDFEQKVKNAYSNIRNKGLDLISILTEKIENEPIVKESFYLTDGIDTTFVKYDNHIYIFTDGYLEYLNKNANSQFYFGSSEIEKVRQFCRTNNLDITTALEKNHSFNLPITKSKKNQFVNLHVFETHERDRNEKNLNYSHPKGERDNEVLAAVWRKWAVESGFKSFEWRKY</sequence>
<reference evidence="1 2" key="1">
    <citation type="submission" date="2024-12" db="EMBL/GenBank/DDBJ databases">
        <authorList>
            <person name="Hu S."/>
        </authorList>
    </citation>
    <scope>NUCLEOTIDE SEQUENCE [LARGE SCALE GENOMIC DNA]</scope>
    <source>
        <strain evidence="1 2">P-25</strain>
    </source>
</reference>
<evidence type="ECO:0000313" key="1">
    <source>
        <dbReference type="EMBL" id="MFN0291761.1"/>
    </source>
</evidence>
<protein>
    <recommendedName>
        <fullName evidence="3">VWFA domain-containing protein</fullName>
    </recommendedName>
</protein>
<evidence type="ECO:0000313" key="2">
    <source>
        <dbReference type="Proteomes" id="UP001517367"/>
    </source>
</evidence>
<accession>A0ABW9JJ66</accession>
<dbReference type="EMBL" id="SRMP02000013">
    <property type="protein sequence ID" value="MFN0291761.1"/>
    <property type="molecule type" value="Genomic_DNA"/>
</dbReference>
<proteinExistence type="predicted"/>
<dbReference type="PROSITE" id="PS51257">
    <property type="entry name" value="PROKAR_LIPOPROTEIN"/>
    <property type="match status" value="1"/>
</dbReference>
<keyword evidence="2" id="KW-1185">Reference proteome</keyword>
<gene>
    <name evidence="1" type="ORF">E5L68_010180</name>
</gene>
<organism evidence="1 2">
    <name type="scientific">Pedobacter helvus</name>
    <dbReference type="NCBI Taxonomy" id="2563444"/>
    <lineage>
        <taxon>Bacteria</taxon>
        <taxon>Pseudomonadati</taxon>
        <taxon>Bacteroidota</taxon>
        <taxon>Sphingobacteriia</taxon>
        <taxon>Sphingobacteriales</taxon>
        <taxon>Sphingobacteriaceae</taxon>
        <taxon>Pedobacter</taxon>
    </lineage>
</organism>
<comment type="caution">
    <text evidence="1">The sequence shown here is derived from an EMBL/GenBank/DDBJ whole genome shotgun (WGS) entry which is preliminary data.</text>
</comment>
<evidence type="ECO:0008006" key="3">
    <source>
        <dbReference type="Google" id="ProtNLM"/>
    </source>
</evidence>
<dbReference type="RefSeq" id="WP_409142219.1">
    <property type="nucleotide sequence ID" value="NZ_SRMP02000013.1"/>
</dbReference>